<proteinExistence type="predicted"/>
<evidence type="ECO:0000259" key="1">
    <source>
        <dbReference type="Pfam" id="PF13519"/>
    </source>
</evidence>
<dbReference type="Proteomes" id="UP001596512">
    <property type="component" value="Unassembled WGS sequence"/>
</dbReference>
<protein>
    <submittedName>
        <fullName evidence="2">VWA domain-containing protein</fullName>
    </submittedName>
</protein>
<dbReference type="SUPFAM" id="SSF53300">
    <property type="entry name" value="vWA-like"/>
    <property type="match status" value="1"/>
</dbReference>
<dbReference type="EMBL" id="JBHTEY010000004">
    <property type="protein sequence ID" value="MFC7613553.1"/>
    <property type="molecule type" value="Genomic_DNA"/>
</dbReference>
<sequence length="156" mass="15823">MLLALDASGSMGTLDGPGQRRVDTALRGVEGAVAHLGPRDVVGVWAFSGAGPRPVVPFGPPGAVAGALGGVEPGGTTPLYRTIAEGVAAVGPSDDRRVSALVVLTDGQDTEGKPDAAGCSTPCAARGSACSWWRWARRTARRRRSPRSPATPAGRA</sequence>
<comment type="caution">
    <text evidence="2">The sequence shown here is derived from an EMBL/GenBank/DDBJ whole genome shotgun (WGS) entry which is preliminary data.</text>
</comment>
<dbReference type="Pfam" id="PF13519">
    <property type="entry name" value="VWA_2"/>
    <property type="match status" value="1"/>
</dbReference>
<dbReference type="Gene3D" id="3.40.50.410">
    <property type="entry name" value="von Willebrand factor, type A domain"/>
    <property type="match status" value="1"/>
</dbReference>
<keyword evidence="3" id="KW-1185">Reference proteome</keyword>
<organism evidence="2 3">
    <name type="scientific">Actinokineospora soli</name>
    <dbReference type="NCBI Taxonomy" id="1048753"/>
    <lineage>
        <taxon>Bacteria</taxon>
        <taxon>Bacillati</taxon>
        <taxon>Actinomycetota</taxon>
        <taxon>Actinomycetes</taxon>
        <taxon>Pseudonocardiales</taxon>
        <taxon>Pseudonocardiaceae</taxon>
        <taxon>Actinokineospora</taxon>
    </lineage>
</organism>
<evidence type="ECO:0000313" key="2">
    <source>
        <dbReference type="EMBL" id="MFC7613553.1"/>
    </source>
</evidence>
<name>A0ABW2TJZ0_9PSEU</name>
<dbReference type="InterPro" id="IPR002035">
    <property type="entry name" value="VWF_A"/>
</dbReference>
<accession>A0ABW2TJZ0</accession>
<evidence type="ECO:0000313" key="3">
    <source>
        <dbReference type="Proteomes" id="UP001596512"/>
    </source>
</evidence>
<feature type="domain" description="VWFA" evidence="1">
    <location>
        <begin position="1"/>
        <end position="108"/>
    </location>
</feature>
<gene>
    <name evidence="2" type="ORF">ACFQV2_07980</name>
</gene>
<dbReference type="InterPro" id="IPR036465">
    <property type="entry name" value="vWFA_dom_sf"/>
</dbReference>
<reference evidence="3" key="1">
    <citation type="journal article" date="2019" name="Int. J. Syst. Evol. Microbiol.">
        <title>The Global Catalogue of Microorganisms (GCM) 10K type strain sequencing project: providing services to taxonomists for standard genome sequencing and annotation.</title>
        <authorList>
            <consortium name="The Broad Institute Genomics Platform"/>
            <consortium name="The Broad Institute Genome Sequencing Center for Infectious Disease"/>
            <person name="Wu L."/>
            <person name="Ma J."/>
        </authorList>
    </citation>
    <scope>NUCLEOTIDE SEQUENCE [LARGE SCALE GENOMIC DNA]</scope>
    <source>
        <strain evidence="3">JCM 17695</strain>
    </source>
</reference>